<evidence type="ECO:0000313" key="6">
    <source>
        <dbReference type="Proteomes" id="UP000327044"/>
    </source>
</evidence>
<dbReference type="EMBL" id="VVIM01000008">
    <property type="protein sequence ID" value="KAB0795431.1"/>
    <property type="molecule type" value="Genomic_DNA"/>
</dbReference>
<evidence type="ECO:0000256" key="4">
    <source>
        <dbReference type="SAM" id="Phobius"/>
    </source>
</evidence>
<organism evidence="5 6">
    <name type="scientific">Photinus pyralis</name>
    <name type="common">Common eastern firefly</name>
    <name type="synonym">Lampyris pyralis</name>
    <dbReference type="NCBI Taxonomy" id="7054"/>
    <lineage>
        <taxon>Eukaryota</taxon>
        <taxon>Metazoa</taxon>
        <taxon>Ecdysozoa</taxon>
        <taxon>Arthropoda</taxon>
        <taxon>Hexapoda</taxon>
        <taxon>Insecta</taxon>
        <taxon>Pterygota</taxon>
        <taxon>Neoptera</taxon>
        <taxon>Endopterygota</taxon>
        <taxon>Coleoptera</taxon>
        <taxon>Polyphaga</taxon>
        <taxon>Elateriformia</taxon>
        <taxon>Elateroidea</taxon>
        <taxon>Lampyridae</taxon>
        <taxon>Lampyrinae</taxon>
        <taxon>Photinus</taxon>
    </lineage>
</organism>
<sequence>MLPNIIFMLIGIQSVAHSSRILGIFHEPSFSHQILGRKLLFELATRGHNVTMLTPVLPKHEVPNFTAMQLDLKGQGTSAAGGNLFKFFDAKMWSTMVNMDEVGLLWTETVLKEKNLQRLLQSNQQFDIVIMEQLGNHALKGICYYYNAICVVLSTMGPTWLTNEQMRNPSNPSFMPDMLTNYPPKMTFFQRFYNAFVQLVQQVYFYTYTVNRHNDLLQKYFPGSPHMREILYNVSLVLLNSHYSTSNPAANLPNVVEIGGFHIDPPKQLPSAIELFLDEAQQGAIYFSMGSNLQVQHMDKVKLEAIVKRLGQLPQKVLWKLDSTVTPPGLPSNIMLVKWAPQLDVLAHPNVRLFITHCGLLSITEAVWFGVPVLGISVFADQGYNAAFADASGFGVAVPYNILTEENFGRAINALLNNSTYMDNAKKRSKMLHDQPMTPMEKATFWIEYVIRHKGAPHLRSAALSLSWIQYLLLDVFFSALLFIIIIACIVRKICSSFCCRSVKRLNDQKQKVQ</sequence>
<name>A0A5N4ADP5_PHOPY</name>
<dbReference type="PANTHER" id="PTHR48043">
    <property type="entry name" value="EG:EG0003.4 PROTEIN-RELATED"/>
    <property type="match status" value="1"/>
</dbReference>
<feature type="transmembrane region" description="Helical" evidence="4">
    <location>
        <begin position="468"/>
        <end position="491"/>
    </location>
</feature>
<evidence type="ECO:0000256" key="1">
    <source>
        <dbReference type="ARBA" id="ARBA00009995"/>
    </source>
</evidence>
<dbReference type="InterPro" id="IPR002213">
    <property type="entry name" value="UDP_glucos_trans"/>
</dbReference>
<evidence type="ECO:0000256" key="2">
    <source>
        <dbReference type="ARBA" id="ARBA00022676"/>
    </source>
</evidence>
<keyword evidence="2" id="KW-0328">Glycosyltransferase</keyword>
<gene>
    <name evidence="5" type="ORF">PPYR_12270</name>
</gene>
<reference evidence="5 6" key="1">
    <citation type="journal article" date="2018" name="Elife">
        <title>Firefly genomes illuminate parallel origins of bioluminescence in beetles.</title>
        <authorList>
            <person name="Fallon T.R."/>
            <person name="Lower S.E."/>
            <person name="Chang C.H."/>
            <person name="Bessho-Uehara M."/>
            <person name="Martin G.J."/>
            <person name="Bewick A.J."/>
            <person name="Behringer M."/>
            <person name="Debat H.J."/>
            <person name="Wong I."/>
            <person name="Day J.C."/>
            <person name="Suvorov A."/>
            <person name="Silva C.J."/>
            <person name="Stanger-Hall K.F."/>
            <person name="Hall D.W."/>
            <person name="Schmitz R.J."/>
            <person name="Nelson D.R."/>
            <person name="Lewis S.M."/>
            <person name="Shigenobu S."/>
            <person name="Bybee S.M."/>
            <person name="Larracuente A.M."/>
            <person name="Oba Y."/>
            <person name="Weng J.K."/>
        </authorList>
    </citation>
    <scope>NUCLEOTIDE SEQUENCE [LARGE SCALE GENOMIC DNA]</scope>
    <source>
        <strain evidence="5">1611_PpyrPB1</strain>
        <tissue evidence="5">Whole body</tissue>
    </source>
</reference>
<dbReference type="CDD" id="cd03784">
    <property type="entry name" value="GT1_Gtf-like"/>
    <property type="match status" value="1"/>
</dbReference>
<dbReference type="Gene3D" id="3.40.50.2000">
    <property type="entry name" value="Glycogen Phosphorylase B"/>
    <property type="match status" value="1"/>
</dbReference>
<evidence type="ECO:0000256" key="3">
    <source>
        <dbReference type="ARBA" id="ARBA00022679"/>
    </source>
</evidence>
<dbReference type="FunFam" id="3.40.50.2000:FF:000050">
    <property type="entry name" value="UDP-glucuronosyltransferase"/>
    <property type="match status" value="1"/>
</dbReference>
<keyword evidence="4" id="KW-1133">Transmembrane helix</keyword>
<proteinExistence type="inferred from homology"/>
<keyword evidence="4" id="KW-0812">Transmembrane</keyword>
<comment type="similarity">
    <text evidence="1">Belongs to the UDP-glycosyltransferase family.</text>
</comment>
<evidence type="ECO:0008006" key="7">
    <source>
        <dbReference type="Google" id="ProtNLM"/>
    </source>
</evidence>
<dbReference type="GO" id="GO:0008194">
    <property type="term" value="F:UDP-glycosyltransferase activity"/>
    <property type="evidence" value="ECO:0007669"/>
    <property type="project" value="InterPro"/>
</dbReference>
<dbReference type="AlphaFoldDB" id="A0A5N4ADP5"/>
<comment type="caution">
    <text evidence="5">The sequence shown here is derived from an EMBL/GenBank/DDBJ whole genome shotgun (WGS) entry which is preliminary data.</text>
</comment>
<dbReference type="OrthoDB" id="5835829at2759"/>
<dbReference type="FunCoup" id="A0A5N4ADP5">
    <property type="interactions" value="289"/>
</dbReference>
<dbReference type="InParanoid" id="A0A5N4ADP5"/>
<evidence type="ECO:0000313" key="5">
    <source>
        <dbReference type="EMBL" id="KAB0795431.1"/>
    </source>
</evidence>
<keyword evidence="4" id="KW-0472">Membrane</keyword>
<dbReference type="InterPro" id="IPR050271">
    <property type="entry name" value="UDP-glycosyltransferase"/>
</dbReference>
<dbReference type="Pfam" id="PF00201">
    <property type="entry name" value="UDPGT"/>
    <property type="match status" value="1"/>
</dbReference>
<keyword evidence="3" id="KW-0808">Transferase</keyword>
<protein>
    <recommendedName>
        <fullName evidence="7">UDP-glucuronosyltransferase</fullName>
    </recommendedName>
</protein>
<keyword evidence="6" id="KW-1185">Reference proteome</keyword>
<dbReference type="Proteomes" id="UP000327044">
    <property type="component" value="Unassembled WGS sequence"/>
</dbReference>
<dbReference type="PANTHER" id="PTHR48043:SF159">
    <property type="entry name" value="EG:EG0003.4 PROTEIN-RELATED"/>
    <property type="match status" value="1"/>
</dbReference>
<dbReference type="SUPFAM" id="SSF53756">
    <property type="entry name" value="UDP-Glycosyltransferase/glycogen phosphorylase"/>
    <property type="match status" value="1"/>
</dbReference>
<accession>A0A5N4ADP5</accession>